<comment type="caution">
    <text evidence="9">The sequence shown here is derived from an EMBL/GenBank/DDBJ whole genome shotgun (WGS) entry which is preliminary data.</text>
</comment>
<dbReference type="InterPro" id="IPR012810">
    <property type="entry name" value="TreS/a-amylase_N"/>
</dbReference>
<dbReference type="GO" id="GO:0047471">
    <property type="term" value="F:maltose alpha-D-glucosyltransferase activity"/>
    <property type="evidence" value="ECO:0007669"/>
    <property type="project" value="UniProtKB-EC"/>
</dbReference>
<dbReference type="PANTHER" id="PTHR10357">
    <property type="entry name" value="ALPHA-AMYLASE FAMILY MEMBER"/>
    <property type="match status" value="1"/>
</dbReference>
<name>A0A177IB40_9CORY</name>
<dbReference type="InterPro" id="IPR017853">
    <property type="entry name" value="GH"/>
</dbReference>
<evidence type="ECO:0000256" key="6">
    <source>
        <dbReference type="ARBA" id="ARBA00023235"/>
    </source>
</evidence>
<evidence type="ECO:0000256" key="5">
    <source>
        <dbReference type="ARBA" id="ARBA00022837"/>
    </source>
</evidence>
<evidence type="ECO:0000256" key="2">
    <source>
        <dbReference type="ARBA" id="ARBA00005496"/>
    </source>
</evidence>
<feature type="domain" description="Glycosyl hydrolase family 13 catalytic" evidence="8">
    <location>
        <begin position="18"/>
        <end position="448"/>
    </location>
</feature>
<evidence type="ECO:0000256" key="7">
    <source>
        <dbReference type="ARBA" id="ARBA00031378"/>
    </source>
</evidence>
<proteinExistence type="inferred from homology"/>
<dbReference type="Gene3D" id="3.90.400.10">
    <property type="entry name" value="Oligo-1,6-glucosidase, Domain 2"/>
    <property type="match status" value="1"/>
</dbReference>
<reference evidence="10" key="1">
    <citation type="submission" date="2016-02" db="EMBL/GenBank/DDBJ databases">
        <authorList>
            <person name="Kaur G."/>
            <person name="Nair G.R."/>
            <person name="Mayilraj S."/>
        </authorList>
    </citation>
    <scope>NUCLEOTIDE SEQUENCE [LARGE SCALE GENOMIC DNA]</scope>
    <source>
        <strain evidence="10">GA-15</strain>
    </source>
</reference>
<evidence type="ECO:0000256" key="1">
    <source>
        <dbReference type="ARBA" id="ARBA00001595"/>
    </source>
</evidence>
<evidence type="ECO:0000256" key="3">
    <source>
        <dbReference type="ARBA" id="ARBA00012619"/>
    </source>
</evidence>
<keyword evidence="5" id="KW-0106">Calcium</keyword>
<dbReference type="PANTHER" id="PTHR10357:SF219">
    <property type="entry name" value="MALTOSE ALPHA-D-GLUCOSYLTRANSFERASE"/>
    <property type="match status" value="1"/>
</dbReference>
<keyword evidence="6" id="KW-0413">Isomerase</keyword>
<evidence type="ECO:0000256" key="4">
    <source>
        <dbReference type="ARBA" id="ARBA00022723"/>
    </source>
</evidence>
<keyword evidence="10" id="KW-1185">Reference proteome</keyword>
<accession>A0A177IB40</accession>
<comment type="catalytic activity">
    <reaction evidence="1">
        <text>D-maltose = alpha,alpha-trehalose</text>
        <dbReference type="Rhea" id="RHEA:15145"/>
        <dbReference type="ChEBI" id="CHEBI:16551"/>
        <dbReference type="ChEBI" id="CHEBI:17306"/>
        <dbReference type="EC" id="5.4.99.16"/>
    </reaction>
</comment>
<dbReference type="GO" id="GO:0046872">
    <property type="term" value="F:metal ion binding"/>
    <property type="evidence" value="ECO:0007669"/>
    <property type="project" value="UniProtKB-KW"/>
</dbReference>
<dbReference type="InterPro" id="IPR045857">
    <property type="entry name" value="O16G_dom_2"/>
</dbReference>
<dbReference type="SUPFAM" id="SSF51445">
    <property type="entry name" value="(Trans)glycosidases"/>
    <property type="match status" value="1"/>
</dbReference>
<dbReference type="EC" id="5.4.99.16" evidence="3"/>
<evidence type="ECO:0000313" key="10">
    <source>
        <dbReference type="Proteomes" id="UP000076947"/>
    </source>
</evidence>
<protein>
    <recommendedName>
        <fullName evidence="3">maltose alpha-D-glucosyltransferase</fullName>
        <ecNumber evidence="3">5.4.99.16</ecNumber>
    </recommendedName>
    <alternativeName>
        <fullName evidence="7">Maltose alpha-D-glucosyltransferase</fullName>
    </alternativeName>
</protein>
<organism evidence="9 10">
    <name type="scientific">Corynebacterium stationis</name>
    <dbReference type="NCBI Taxonomy" id="1705"/>
    <lineage>
        <taxon>Bacteria</taxon>
        <taxon>Bacillati</taxon>
        <taxon>Actinomycetota</taxon>
        <taxon>Actinomycetes</taxon>
        <taxon>Mycobacteriales</taxon>
        <taxon>Corynebacteriaceae</taxon>
        <taxon>Corynebacterium</taxon>
    </lineage>
</organism>
<dbReference type="EMBL" id="LSTQ01000024">
    <property type="protein sequence ID" value="OAH26050.1"/>
    <property type="molecule type" value="Genomic_DNA"/>
</dbReference>
<gene>
    <name evidence="9" type="ORF">AYJ05_00955</name>
</gene>
<dbReference type="OrthoDB" id="9043248at2"/>
<dbReference type="RefSeq" id="WP_066840341.1">
    <property type="nucleotide sequence ID" value="NZ_CAJUDP010000004.1"/>
</dbReference>
<keyword evidence="4" id="KW-0479">Metal-binding</keyword>
<evidence type="ECO:0000259" key="8">
    <source>
        <dbReference type="SMART" id="SM00642"/>
    </source>
</evidence>
<dbReference type="NCBIfam" id="TIGR02456">
    <property type="entry name" value="treS_nterm"/>
    <property type="match status" value="1"/>
</dbReference>
<dbReference type="FunFam" id="3.20.20.80:FF:000055">
    <property type="entry name" value="Trehalose synthase"/>
    <property type="match status" value="1"/>
</dbReference>
<dbReference type="GO" id="GO:0005975">
    <property type="term" value="P:carbohydrate metabolic process"/>
    <property type="evidence" value="ECO:0007669"/>
    <property type="project" value="InterPro"/>
</dbReference>
<dbReference type="SMART" id="SM00642">
    <property type="entry name" value="Aamy"/>
    <property type="match status" value="1"/>
</dbReference>
<dbReference type="AlphaFoldDB" id="A0A177IB40"/>
<dbReference type="STRING" id="1705.CA21670_02455"/>
<comment type="similarity">
    <text evidence="2">Belongs to the glycosyl hydrolase 13 family. TreS subfamily.</text>
</comment>
<sequence>MTHAHIPRRWYENAVFYQILVGVFNDTEGRGIGTLKGIAEKLDYLQWLGIDCLWLSPFYASPLRDDGYDIADYRAVHPDYGTMEDFEDLIAAVHARGMKLITDLALNHTSMDHHWFQESRKDPHGRYGDYYVWGDDPHRYPEIRIIFTDAETSNWSFDEVRGQYYFHRFYKEQPDLNYDNPDVHEEVLSLIDFWMDKGLDGFRLDAIPYLYERDGLGGESLPETLEFIEKLRAHMDKHYPDAFMVAEANQPPAETREYFGDGDRVHMVFNFPLMPRLYQAIATSQASPIVEIMPELLHLPAGAQWGNFLRNHDELTLEMVTEIERDLLYSAFLPDDSMRAHLGIARRLAPLMDNDRAKIELMFALMFGLPGAPFLYYGEEFGMHDDSSLQDRDAVRTPMQWEPGPGAGFTTSDTPKRPIVGGEGISVAEQRHDPHSLLRFTRSLIAARKAHPELGIGNYEAIEVAEPALLAITRTLKVEDRVIASDPLSSAPLVCLYNFAPHPLAIPPQALANLSGIGRVEIGSVEAGTEIRSGDVIPAFGFFWLTAQ</sequence>
<dbReference type="CDD" id="cd11334">
    <property type="entry name" value="AmyAc_TreS"/>
    <property type="match status" value="1"/>
</dbReference>
<evidence type="ECO:0000313" key="9">
    <source>
        <dbReference type="EMBL" id="OAH26050.1"/>
    </source>
</evidence>
<dbReference type="Proteomes" id="UP000076947">
    <property type="component" value="Unassembled WGS sequence"/>
</dbReference>
<dbReference type="InterPro" id="IPR006047">
    <property type="entry name" value="GH13_cat_dom"/>
</dbReference>
<dbReference type="Gene3D" id="3.20.20.80">
    <property type="entry name" value="Glycosidases"/>
    <property type="match status" value="1"/>
</dbReference>
<dbReference type="Pfam" id="PF00128">
    <property type="entry name" value="Alpha-amylase"/>
    <property type="match status" value="1"/>
</dbReference>